<dbReference type="Pfam" id="PF12089">
    <property type="entry name" value="DUF3566"/>
    <property type="match status" value="1"/>
</dbReference>
<feature type="region of interest" description="Disordered" evidence="1">
    <location>
        <begin position="1"/>
        <end position="151"/>
    </location>
</feature>
<feature type="compositionally biased region" description="Polar residues" evidence="1">
    <location>
        <begin position="1"/>
        <end position="10"/>
    </location>
</feature>
<dbReference type="PATRIC" id="fig|1630135.4.peg.9"/>
<protein>
    <recommendedName>
        <fullName evidence="3">DUF3566 domain-containing protein</fullName>
    </recommendedName>
</protein>
<dbReference type="AlphaFoldDB" id="A0A1B0ZF51"/>
<dbReference type="STRING" id="1630135.DAD186_00090"/>
<feature type="compositionally biased region" description="Low complexity" evidence="1">
    <location>
        <begin position="76"/>
        <end position="87"/>
    </location>
</feature>
<feature type="transmembrane region" description="Helical" evidence="2">
    <location>
        <begin position="225"/>
        <end position="251"/>
    </location>
</feature>
<keyword evidence="2" id="KW-1133">Transmembrane helix</keyword>
<evidence type="ECO:0000256" key="1">
    <source>
        <dbReference type="SAM" id="MobiDB-lite"/>
    </source>
</evidence>
<dbReference type="KEGG" id="dva:DAD186_00090"/>
<evidence type="ECO:0000313" key="5">
    <source>
        <dbReference type="Proteomes" id="UP000092596"/>
    </source>
</evidence>
<keyword evidence="2" id="KW-0812">Transmembrane</keyword>
<name>A0A1B0ZF51_9MICO</name>
<dbReference type="InterPro" id="IPR021949">
    <property type="entry name" value="DUF3566_TM"/>
</dbReference>
<evidence type="ECO:0000313" key="4">
    <source>
        <dbReference type="EMBL" id="ANP26570.1"/>
    </source>
</evidence>
<organism evidence="4 5">
    <name type="scientific">Dermabacter vaginalis</name>
    <dbReference type="NCBI Taxonomy" id="1630135"/>
    <lineage>
        <taxon>Bacteria</taxon>
        <taxon>Bacillati</taxon>
        <taxon>Actinomycetota</taxon>
        <taxon>Actinomycetes</taxon>
        <taxon>Micrococcales</taxon>
        <taxon>Dermabacteraceae</taxon>
        <taxon>Dermabacter</taxon>
    </lineage>
</organism>
<dbReference type="EMBL" id="CP012117">
    <property type="protein sequence ID" value="ANP26570.1"/>
    <property type="molecule type" value="Genomic_DNA"/>
</dbReference>
<feature type="compositionally biased region" description="Basic and acidic residues" evidence="1">
    <location>
        <begin position="46"/>
        <end position="58"/>
    </location>
</feature>
<feature type="domain" description="DUF3566" evidence="3">
    <location>
        <begin position="152"/>
        <end position="267"/>
    </location>
</feature>
<evidence type="ECO:0000256" key="2">
    <source>
        <dbReference type="SAM" id="Phobius"/>
    </source>
</evidence>
<gene>
    <name evidence="4" type="ORF">DAD186_00090</name>
</gene>
<reference evidence="4 5" key="1">
    <citation type="submission" date="2015-06" db="EMBL/GenBank/DDBJ databases">
        <title>Investigation of pathophysiology for high-risk pregnancy and development of treatment modality based on it.</title>
        <authorList>
            <person name="Kim B.-C."/>
            <person name="Lim S."/>
        </authorList>
    </citation>
    <scope>NUCLEOTIDE SEQUENCE [LARGE SCALE GENOMIC DNA]</scope>
    <source>
        <strain evidence="4 5">AD1-86</strain>
    </source>
</reference>
<keyword evidence="2" id="KW-0472">Membrane</keyword>
<dbReference type="Proteomes" id="UP000092596">
    <property type="component" value="Chromosome"/>
</dbReference>
<feature type="transmembrane region" description="Helical" evidence="2">
    <location>
        <begin position="169"/>
        <end position="192"/>
    </location>
</feature>
<sequence length="268" mass="28222">MSEENTVSSTSDDKTQPIAKQGGPEQSAESRNATAALSEGVTSRIDAIKSGETDEPKSTSRTKKNAQAQGAKEGNAASEQASDRAAAPQAGQSHGAKAGGQSRGAHDAQANRAQTGAQPVPRSRTTHQPAARPVPGAHETAPAQEAPRQGGRRVKLTLSQLDPWSVMKLSFLVAIAFGIALIIAVAILWQIVDAIGLWDQIYQIGSDLNSGKPLPFMEYFEFSKMLSYSVIVAVLNVVIITALGTLFAFLYNIVASLLGGLKVTLTDN</sequence>
<accession>A0A1B0ZF51</accession>
<evidence type="ECO:0000259" key="3">
    <source>
        <dbReference type="Pfam" id="PF12089"/>
    </source>
</evidence>
<proteinExistence type="predicted"/>